<evidence type="ECO:0000256" key="6">
    <source>
        <dbReference type="SAM" id="MobiDB-lite"/>
    </source>
</evidence>
<gene>
    <name evidence="7" type="ORF">PU630_09475</name>
</gene>
<feature type="compositionally biased region" description="Low complexity" evidence="6">
    <location>
        <begin position="886"/>
        <end position="907"/>
    </location>
</feature>
<evidence type="ECO:0000256" key="5">
    <source>
        <dbReference type="HAMAP-Rule" id="MF_01600"/>
    </source>
</evidence>
<evidence type="ECO:0000256" key="2">
    <source>
        <dbReference type="ARBA" id="ARBA00022692"/>
    </source>
</evidence>
<feature type="transmembrane region" description="Helical" evidence="5">
    <location>
        <begin position="18"/>
        <end position="39"/>
    </location>
</feature>
<dbReference type="PANTHER" id="PTHR39344">
    <property type="entry name" value="UPF0182 PROTEIN SLL1060"/>
    <property type="match status" value="1"/>
</dbReference>
<feature type="transmembrane region" description="Helical" evidence="5">
    <location>
        <begin position="210"/>
        <end position="227"/>
    </location>
</feature>
<feature type="transmembrane region" description="Helical" evidence="5">
    <location>
        <begin position="59"/>
        <end position="85"/>
    </location>
</feature>
<evidence type="ECO:0000256" key="1">
    <source>
        <dbReference type="ARBA" id="ARBA00022475"/>
    </source>
</evidence>
<evidence type="ECO:0000313" key="8">
    <source>
        <dbReference type="Proteomes" id="UP001214553"/>
    </source>
</evidence>
<comment type="subcellular location">
    <subcellularLocation>
        <location evidence="5">Cell membrane</location>
        <topology evidence="5">Multi-pass membrane protein</topology>
    </subcellularLocation>
</comment>
<comment type="similarity">
    <text evidence="5">Belongs to the UPF0182 family.</text>
</comment>
<name>A0ABY8BTJ7_9MICO</name>
<keyword evidence="1 5" id="KW-1003">Cell membrane</keyword>
<dbReference type="PANTHER" id="PTHR39344:SF1">
    <property type="entry name" value="UPF0182 PROTEIN SLL1060"/>
    <property type="match status" value="1"/>
</dbReference>
<organism evidence="7 8">
    <name type="scientific">Microbacterium horticulturae</name>
    <dbReference type="NCBI Taxonomy" id="3028316"/>
    <lineage>
        <taxon>Bacteria</taxon>
        <taxon>Bacillati</taxon>
        <taxon>Actinomycetota</taxon>
        <taxon>Actinomycetes</taxon>
        <taxon>Micrococcales</taxon>
        <taxon>Microbacteriaceae</taxon>
        <taxon>Microbacterium</taxon>
    </lineage>
</organism>
<evidence type="ECO:0000256" key="4">
    <source>
        <dbReference type="ARBA" id="ARBA00023136"/>
    </source>
</evidence>
<evidence type="ECO:0000313" key="7">
    <source>
        <dbReference type="EMBL" id="WEG07493.1"/>
    </source>
</evidence>
<keyword evidence="3 5" id="KW-1133">Transmembrane helix</keyword>
<proteinExistence type="inferred from homology"/>
<dbReference type="Proteomes" id="UP001214553">
    <property type="component" value="Chromosome"/>
</dbReference>
<dbReference type="RefSeq" id="WP_275276832.1">
    <property type="nucleotide sequence ID" value="NZ_CP119108.1"/>
</dbReference>
<feature type="transmembrane region" description="Helical" evidence="5">
    <location>
        <begin position="282"/>
        <end position="302"/>
    </location>
</feature>
<feature type="region of interest" description="Disordered" evidence="6">
    <location>
        <begin position="882"/>
        <end position="924"/>
    </location>
</feature>
<sequence length="974" mass="106428">MTSTPAPAEATPRRSRRVVAITLVIIAALVVAFFVFANLYTDWLWYNQLGYTNVLTTQWFARVGMFAIGFLGMAVPVWLCIQLAYRLRPVYARLSAQLDRYQEVVEPLRRLAMWGIPVFFGFFAGFAASTQWETVAMWLHGVHTSVSDPQFGLDTGFYMFAMPFYSALLGFTSAVVLICLLVSAVVAYLYGSVRIANRELRISRAARIQFAVLAGVYLLLQAASLWLDRYKTLVSDNGTITGPGYTEVHATIPGQLILAIIAAIVAILFFMTAIIGHWRYPLIATGLLIVSAIVLGMAYPWVVNTVQVRANALTLEKPFIQHNMDATKSAYGVDGMESTDFAAETDATKGQLRADAETTAQIRIMDPAIIPPTVQQLEQYRSYYQFQNPMDVDRYDIDGSNQDAVVSVRELNLSALGANISWQNTTQIYTHGYGIVVAKGNARTSDGKPVFLERGIPSAGFLSDTDYQPRVYFGEYSPEYSIVGAPEGSNPIELDYLSGSDTSGDEVKTTFDGDGGPNIGSWFNRLVYALKFQSEQILFSDSINEKSQILYDRDPASRVKKAAPYLTLDSDPYPSVVDGRIVWIVDGYTTSDSYPYSHTTSFSQAIADSSNPTPTIAMDDVNYIRNSVKATVDAYDGHVTLYAWDADDPVLQTWENIYPTTVKPLSEMSGELMSHVRYPTDLFKVQRSILSTYHVDDAQSFFRGDDKWITPDDPQNGDSLQPPYYLTMKMPGQDDPQYSMFTSFIPASNQGSESRNVLMGYLAVDSNAGGTGGKKSADYGKLRMLEISASTPVPGPGQVQNSFDSEPEVSQYFNLLKQGDSQVLKGNLLTLPVGGGLLYVQPVYVQSAGATKLPTLQKVLVAFGDKVAFEDTLAEALDTLFGGDSGASTGDSDVTPSPTPTPGETTGTEGGSGEGGTGVNPDTSVAFQTALQEAKQALADREAAMKAGDWTKYGEADTRLTDALNTLLQLSGEQ</sequence>
<keyword evidence="4 5" id="KW-0472">Membrane</keyword>
<protein>
    <recommendedName>
        <fullName evidence="5">UPF0182 protein PU630_09475</fullName>
    </recommendedName>
</protein>
<feature type="compositionally biased region" description="Gly residues" evidence="6">
    <location>
        <begin position="908"/>
        <end position="918"/>
    </location>
</feature>
<dbReference type="HAMAP" id="MF_01600">
    <property type="entry name" value="UPF0182"/>
    <property type="match status" value="1"/>
</dbReference>
<dbReference type="InterPro" id="IPR005372">
    <property type="entry name" value="UPF0182"/>
</dbReference>
<feature type="transmembrane region" description="Helical" evidence="5">
    <location>
        <begin position="111"/>
        <end position="129"/>
    </location>
</feature>
<feature type="transmembrane region" description="Helical" evidence="5">
    <location>
        <begin position="256"/>
        <end position="275"/>
    </location>
</feature>
<dbReference type="Pfam" id="PF03699">
    <property type="entry name" value="UPF0182"/>
    <property type="match status" value="1"/>
</dbReference>
<dbReference type="EMBL" id="CP119108">
    <property type="protein sequence ID" value="WEG07493.1"/>
    <property type="molecule type" value="Genomic_DNA"/>
</dbReference>
<keyword evidence="2 5" id="KW-0812">Transmembrane</keyword>
<evidence type="ECO:0000256" key="3">
    <source>
        <dbReference type="ARBA" id="ARBA00022989"/>
    </source>
</evidence>
<keyword evidence="8" id="KW-1185">Reference proteome</keyword>
<reference evidence="7 8" key="1">
    <citation type="submission" date="2023-03" db="EMBL/GenBank/DDBJ databases">
        <title>Genome sequence of Microbacterium sp. KACC 23027.</title>
        <authorList>
            <person name="Kim S."/>
            <person name="Heo J."/>
            <person name="Kwon S.-W."/>
        </authorList>
    </citation>
    <scope>NUCLEOTIDE SEQUENCE [LARGE SCALE GENOMIC DNA]</scope>
    <source>
        <strain evidence="7 8">KACC 23027</strain>
    </source>
</reference>
<accession>A0ABY8BTJ7</accession>
<feature type="transmembrane region" description="Helical" evidence="5">
    <location>
        <begin position="164"/>
        <end position="190"/>
    </location>
</feature>